<organism evidence="1 2">
    <name type="scientific">Limnospira indica PCC 8005</name>
    <dbReference type="NCBI Taxonomy" id="376219"/>
    <lineage>
        <taxon>Bacteria</taxon>
        <taxon>Bacillati</taxon>
        <taxon>Cyanobacteriota</taxon>
        <taxon>Cyanophyceae</taxon>
        <taxon>Oscillatoriophycideae</taxon>
        <taxon>Oscillatoriales</taxon>
        <taxon>Sirenicapillariaceae</taxon>
        <taxon>Limnospira</taxon>
    </lineage>
</organism>
<protein>
    <submittedName>
        <fullName evidence="1">Uncharacterized protein</fullName>
    </submittedName>
</protein>
<proteinExistence type="predicted"/>
<name>A0A9P1KDP1_9CYAN</name>
<keyword evidence="2" id="KW-1185">Reference proteome</keyword>
<evidence type="ECO:0000313" key="2">
    <source>
        <dbReference type="Proteomes" id="UP000032946"/>
    </source>
</evidence>
<sequence length="155" mass="17505">MNAQPLGEQFTCLGDGHEGVWNIVSEMGTSQQRMEVLDWYLIMENANKVQGTPAQQSQMRALLWRGETQKAIEYLRPEPCRGATGFINYLKHHQTRIIDYQAGQEAGQSIGWGRVESLVKQIGMRVKLPGAQWRRENVPKVLRHPCAYLNGALAA</sequence>
<dbReference type="Proteomes" id="UP000032946">
    <property type="component" value="Chromosome"/>
</dbReference>
<dbReference type="AlphaFoldDB" id="A0A9P1KDP1"/>
<gene>
    <name evidence="1" type="ORF">ARTHRO_11882</name>
</gene>
<reference evidence="1 2" key="1">
    <citation type="submission" date="2014-02" db="EMBL/GenBank/DDBJ databases">
        <authorList>
            <person name="Genoscope - CEA"/>
        </authorList>
    </citation>
    <scope>NUCLEOTIDE SEQUENCE [LARGE SCALE GENOMIC DNA]</scope>
    <source>
        <strain evidence="1 2">PCC 8005</strain>
    </source>
</reference>
<evidence type="ECO:0000313" key="1">
    <source>
        <dbReference type="EMBL" id="CDM94208.1"/>
    </source>
</evidence>
<dbReference type="EMBL" id="FO818640">
    <property type="protein sequence ID" value="CDM94208.1"/>
    <property type="molecule type" value="Genomic_DNA"/>
</dbReference>
<accession>A0A9P1KDP1</accession>